<evidence type="ECO:0000256" key="2">
    <source>
        <dbReference type="PROSITE-ProRule" id="PRU00339"/>
    </source>
</evidence>
<dbReference type="PANTHER" id="PTHR46082:SF6">
    <property type="entry name" value="AAA+ ATPASE DOMAIN-CONTAINING PROTEIN-RELATED"/>
    <property type="match status" value="1"/>
</dbReference>
<dbReference type="PROSITE" id="PS50005">
    <property type="entry name" value="TPR"/>
    <property type="match status" value="1"/>
</dbReference>
<feature type="transmembrane region" description="Helical" evidence="3">
    <location>
        <begin position="865"/>
        <end position="888"/>
    </location>
</feature>
<dbReference type="InterPro" id="IPR036259">
    <property type="entry name" value="MFS_trans_sf"/>
</dbReference>
<dbReference type="PRINTS" id="PR00364">
    <property type="entry name" value="DISEASERSIST"/>
</dbReference>
<dbReference type="PANTHER" id="PTHR46082">
    <property type="entry name" value="ATP/GTP-BINDING PROTEIN-RELATED"/>
    <property type="match status" value="1"/>
</dbReference>
<evidence type="ECO:0000256" key="1">
    <source>
        <dbReference type="ARBA" id="ARBA00004141"/>
    </source>
</evidence>
<keyword evidence="3" id="KW-1133">Transmembrane helix</keyword>
<feature type="transmembrane region" description="Helical" evidence="3">
    <location>
        <begin position="978"/>
        <end position="998"/>
    </location>
</feature>
<dbReference type="Gene3D" id="1.20.1250.20">
    <property type="entry name" value="MFS general substrate transporter like domains"/>
    <property type="match status" value="1"/>
</dbReference>
<dbReference type="Pfam" id="PF01048">
    <property type="entry name" value="PNP_UDP_1"/>
    <property type="match status" value="1"/>
</dbReference>
<dbReference type="InterPro" id="IPR027417">
    <property type="entry name" value="P-loop_NTPase"/>
</dbReference>
<organism evidence="6 7">
    <name type="scientific">Penicillium nordicum</name>
    <dbReference type="NCBI Taxonomy" id="229535"/>
    <lineage>
        <taxon>Eukaryota</taxon>
        <taxon>Fungi</taxon>
        <taxon>Dikarya</taxon>
        <taxon>Ascomycota</taxon>
        <taxon>Pezizomycotina</taxon>
        <taxon>Eurotiomycetes</taxon>
        <taxon>Eurotiomycetidae</taxon>
        <taxon>Eurotiales</taxon>
        <taxon>Aspergillaceae</taxon>
        <taxon>Penicillium</taxon>
    </lineage>
</organism>
<dbReference type="SUPFAM" id="SSF103473">
    <property type="entry name" value="MFS general substrate transporter"/>
    <property type="match status" value="1"/>
</dbReference>
<dbReference type="InterPro" id="IPR053137">
    <property type="entry name" value="NLR-like"/>
</dbReference>
<reference evidence="6 7" key="1">
    <citation type="submission" date="2015-08" db="EMBL/GenBank/DDBJ databases">
        <title>Genome sequencing of Penicillium nordicum.</title>
        <authorList>
            <person name="Nguyen H.D."/>
            <person name="Seifert K.A."/>
        </authorList>
    </citation>
    <scope>NUCLEOTIDE SEQUENCE [LARGE SCALE GENOMIC DNA]</scope>
    <source>
        <strain evidence="6 7">DAOMC 185683</strain>
    </source>
</reference>
<dbReference type="InterPro" id="IPR035994">
    <property type="entry name" value="Nucleoside_phosphorylase_sf"/>
</dbReference>
<feature type="domain" description="NB-ARC" evidence="4">
    <location>
        <begin position="351"/>
        <end position="502"/>
    </location>
</feature>
<dbReference type="AlphaFoldDB" id="A0A0M9WFE4"/>
<name>A0A0M9WFE4_9EURO</name>
<dbReference type="Pfam" id="PF07690">
    <property type="entry name" value="MFS_1"/>
    <property type="match status" value="1"/>
</dbReference>
<dbReference type="GO" id="GO:0009116">
    <property type="term" value="P:nucleoside metabolic process"/>
    <property type="evidence" value="ECO:0007669"/>
    <property type="project" value="InterPro"/>
</dbReference>
<dbReference type="OrthoDB" id="1658288at2759"/>
<feature type="transmembrane region" description="Helical" evidence="3">
    <location>
        <begin position="1004"/>
        <end position="1024"/>
    </location>
</feature>
<protein>
    <submittedName>
        <fullName evidence="6">Uncharacterized protein</fullName>
    </submittedName>
</protein>
<dbReference type="Gene3D" id="1.25.40.10">
    <property type="entry name" value="Tetratricopeptide repeat domain"/>
    <property type="match status" value="1"/>
</dbReference>
<dbReference type="SUPFAM" id="SSF48452">
    <property type="entry name" value="TPR-like"/>
    <property type="match status" value="1"/>
</dbReference>
<keyword evidence="7" id="KW-1185">Reference proteome</keyword>
<feature type="transmembrane region" description="Helical" evidence="3">
    <location>
        <begin position="832"/>
        <end position="853"/>
    </location>
</feature>
<keyword evidence="3" id="KW-0472">Membrane</keyword>
<dbReference type="Proteomes" id="UP000037696">
    <property type="component" value="Unassembled WGS sequence"/>
</dbReference>
<feature type="repeat" description="TPR" evidence="2">
    <location>
        <begin position="769"/>
        <end position="802"/>
    </location>
</feature>
<evidence type="ECO:0000313" key="7">
    <source>
        <dbReference type="Proteomes" id="UP000037696"/>
    </source>
</evidence>
<dbReference type="InterPro" id="IPR011990">
    <property type="entry name" value="TPR-like_helical_dom_sf"/>
</dbReference>
<comment type="subcellular location">
    <subcellularLocation>
        <location evidence="1">Membrane</location>
        <topology evidence="1">Multi-pass membrane protein</topology>
    </subcellularLocation>
</comment>
<dbReference type="InterPro" id="IPR002182">
    <property type="entry name" value="NB-ARC"/>
</dbReference>
<keyword evidence="2" id="KW-0802">TPR repeat</keyword>
<dbReference type="Gene3D" id="3.40.50.1580">
    <property type="entry name" value="Nucleoside phosphorylase domain"/>
    <property type="match status" value="1"/>
</dbReference>
<dbReference type="EMBL" id="LHQQ01000096">
    <property type="protein sequence ID" value="KOS42809.1"/>
    <property type="molecule type" value="Genomic_DNA"/>
</dbReference>
<dbReference type="Pfam" id="PF00931">
    <property type="entry name" value="NB-ARC"/>
    <property type="match status" value="1"/>
</dbReference>
<dbReference type="GO" id="GO:0022857">
    <property type="term" value="F:transmembrane transporter activity"/>
    <property type="evidence" value="ECO:0007669"/>
    <property type="project" value="InterPro"/>
</dbReference>
<dbReference type="InterPro" id="IPR019734">
    <property type="entry name" value="TPR_rpt"/>
</dbReference>
<evidence type="ECO:0000313" key="6">
    <source>
        <dbReference type="EMBL" id="KOS42809.1"/>
    </source>
</evidence>
<feature type="domain" description="Nucleoside phosphorylase" evidence="5">
    <location>
        <begin position="14"/>
        <end position="295"/>
    </location>
</feature>
<proteinExistence type="predicted"/>
<dbReference type="InterPro" id="IPR000845">
    <property type="entry name" value="Nucleoside_phosphorylase_d"/>
</dbReference>
<feature type="transmembrane region" description="Helical" evidence="3">
    <location>
        <begin position="946"/>
        <end position="966"/>
    </location>
</feature>
<evidence type="ECO:0000259" key="5">
    <source>
        <dbReference type="Pfam" id="PF01048"/>
    </source>
</evidence>
<comment type="caution">
    <text evidence="6">The sequence shown here is derived from an EMBL/GenBank/DDBJ whole genome shotgun (WGS) entry which is preliminary data.</text>
</comment>
<sequence length="1142" mass="126285">MAARATLSHDDYTVGWICALPLEMAAAKLMLDAIHPSLPRPPTDQNTYILGNIGDHNIVIACLPSGAYGIVSAATVAMQLLSSFHSIRFGLMVGIGGGVPNGNADVRLGDIVVSQPTDTSGGVIQYDLGKVLSGGQFQRTGMLNRPPKVLLTALATLQAHHFTEESRILEFISEVRAKMTPRIAANFTRPIKEDLLYETDYDHGASDTCIGCDRSKLKPRRPRDHKEPVFHYGLIASANQVVKDGRRRDQLAQDLGVYCVEMEAAGLMNDFPCLVIRGICDYADSHKNKEWQGYAAMAAAAYAKELVLVVPIDQVKTTPTARDTLADHVHRFNVPLDLTALPVIANFVGRQEEIDNLWQYLQPTDSPSRKVAILHGLGGIGKTQLAIRFARDHRDDFTAIFWLHGKDRDALLQSLSFALNRLPEQYWDRETINDEDVEQRARQMLRWLGLDGNSRWLIIFDNVDRYHPFDSSISDGYDIAEFFPKADHGSILITSRLQGLTELGEPFPVRRLDSHSSIQLLLQSSGVSLRNTTSKLDSNSDVLALANRLYGLPLAIVLAGAFMRETGTSITEYLQFYQESWSELQLQSDPGRQYQQGNMLQTWMISYLEIQKRDPNSADLLLLLAHFDNRDIWYELVKSGRHSSNVPDWLKKAISSGLEFKIGMKSLIGFSLLESKQQEGSYAMHPVVQDWCLHIANTNKNVNWIQLNELALISVGYSVPSASNRDYSELQQRLLPHANYGKLKEAEEMYQRALAGYEKALGPNHTSTLVTVNNLGNLFSDQGKLKEAEEMYQRALVGQEEALGPNHTSTLDTVNNLGVLYKYPRANAQFRLALIFASASMAGAFSGLLAFAISKMDGVGGLEGWRWIFILEGLLTVVCAVLAFFVIWDEPSTATFLSDREKAIIIDLLADSRASSSEGQLEEKSAFDWKQFLAAVLDWQTWMHAISYWGAAVAVYALSLFLPTIIKGLGYSSAIAQLLTIPVYAAASIACIAVGYFSDRMGQRSLFTLVCYGAVFVGFLIAVAPSRFIPGLTYAGCFIAASGSYPGTSTTSAVVTDDILIKSSYTGPPSPVVQQLRTGYETRCRNGDSDWAWEFRRRGGVQFLQENRRPQVSPGTLPGAGLCGIGLPDRGPLLFPVSEDQC</sequence>
<dbReference type="GO" id="GO:0043531">
    <property type="term" value="F:ADP binding"/>
    <property type="evidence" value="ECO:0007669"/>
    <property type="project" value="InterPro"/>
</dbReference>
<dbReference type="SUPFAM" id="SSF52540">
    <property type="entry name" value="P-loop containing nucleoside triphosphate hydrolases"/>
    <property type="match status" value="1"/>
</dbReference>
<dbReference type="Pfam" id="PF13424">
    <property type="entry name" value="TPR_12"/>
    <property type="match status" value="1"/>
</dbReference>
<dbReference type="Gene3D" id="3.40.50.300">
    <property type="entry name" value="P-loop containing nucleotide triphosphate hydrolases"/>
    <property type="match status" value="1"/>
</dbReference>
<dbReference type="SUPFAM" id="SSF53167">
    <property type="entry name" value="Purine and uridine phosphorylases"/>
    <property type="match status" value="1"/>
</dbReference>
<dbReference type="GO" id="GO:0003824">
    <property type="term" value="F:catalytic activity"/>
    <property type="evidence" value="ECO:0007669"/>
    <property type="project" value="InterPro"/>
</dbReference>
<evidence type="ECO:0000259" key="4">
    <source>
        <dbReference type="Pfam" id="PF00931"/>
    </source>
</evidence>
<dbReference type="InterPro" id="IPR011701">
    <property type="entry name" value="MFS"/>
</dbReference>
<gene>
    <name evidence="6" type="ORF">ACN38_g6302</name>
</gene>
<evidence type="ECO:0000256" key="3">
    <source>
        <dbReference type="SAM" id="Phobius"/>
    </source>
</evidence>
<accession>A0A0M9WFE4</accession>
<dbReference type="GO" id="GO:0016020">
    <property type="term" value="C:membrane"/>
    <property type="evidence" value="ECO:0007669"/>
    <property type="project" value="UniProtKB-SubCell"/>
</dbReference>
<keyword evidence="3" id="KW-0812">Transmembrane</keyword>